<keyword evidence="5" id="KW-0408">Iron</keyword>
<evidence type="ECO:0000313" key="8">
    <source>
        <dbReference type="EMBL" id="MDT8900460.1"/>
    </source>
</evidence>
<dbReference type="InterPro" id="IPR050157">
    <property type="entry name" value="PSI_iron-sulfur_center"/>
</dbReference>
<feature type="domain" description="4Fe-4S ferredoxin-type" evidence="7">
    <location>
        <begin position="228"/>
        <end position="257"/>
    </location>
</feature>
<comment type="caution">
    <text evidence="8">The sequence shown here is derived from an EMBL/GenBank/DDBJ whole genome shotgun (WGS) entry which is preliminary data.</text>
</comment>
<proteinExistence type="predicted"/>
<evidence type="ECO:0000259" key="7">
    <source>
        <dbReference type="PROSITE" id="PS51379"/>
    </source>
</evidence>
<dbReference type="InterPro" id="IPR007160">
    <property type="entry name" value="DUF362"/>
</dbReference>
<keyword evidence="3" id="KW-0004">4Fe-4S</keyword>
<sequence>MEKTENKREVFKLTAKVFFLPVTDGLPVPEQAAAMDKVYRAAGAETAIAAKDFVAIKLHVGEKKNTTHIKPELIKLLVDRVKDKGGVPFLTETSTLYKGERENAVKHILHAHRHGFGIDNVGAPFIMADGLTGNTEYEVAIDGELHKSVKVAREVMSADSLIAVSHPTGHPAAGLGACIKNLGMGLASRMGKMRQHSAMLPEVLTDKCRFCGKCIKWCPREAIIEKDGKAYIMTEKCIGCGECLAMCRFDAVSYDWGAESGFMQRSMAEHAFGAIAGKAGKCFFFNVMIDMTKDCDCFNVDQRKFIPDIGILASEDPVAIDKATLDLTAKAHGQSLAKMAYAKHDAMIQIEHAAKIGMGSLEYELIEVK</sequence>
<dbReference type="Pfam" id="PF04015">
    <property type="entry name" value="DUF362"/>
    <property type="match status" value="1"/>
</dbReference>
<name>A0ABU3NVP1_9FIRM</name>
<evidence type="ECO:0000256" key="2">
    <source>
        <dbReference type="ARBA" id="ARBA00003532"/>
    </source>
</evidence>
<gene>
    <name evidence="8" type="ORF">Q4T40_04280</name>
</gene>
<feature type="domain" description="4Fe-4S ferredoxin-type" evidence="7">
    <location>
        <begin position="199"/>
        <end position="227"/>
    </location>
</feature>
<dbReference type="Gene3D" id="3.30.70.20">
    <property type="match status" value="1"/>
</dbReference>
<protein>
    <submittedName>
        <fullName evidence="8">DUF362 domain-containing protein</fullName>
    </submittedName>
</protein>
<reference evidence="8 9" key="1">
    <citation type="submission" date="2023-07" db="EMBL/GenBank/DDBJ databases">
        <title>The novel representative of Negativicutes class, Anaeroselena agilis gen. nov. sp. nov.</title>
        <authorList>
            <person name="Prokofeva M.I."/>
            <person name="Elcheninov A.G."/>
            <person name="Klyukina A."/>
            <person name="Kublanov I.V."/>
            <person name="Frolov E.N."/>
            <person name="Podosokorskaya O.A."/>
        </authorList>
    </citation>
    <scope>NUCLEOTIDE SEQUENCE [LARGE SCALE GENOMIC DNA]</scope>
    <source>
        <strain evidence="8 9">4137-cl</strain>
    </source>
</reference>
<keyword evidence="9" id="KW-1185">Reference proteome</keyword>
<dbReference type="PROSITE" id="PS51379">
    <property type="entry name" value="4FE4S_FER_2"/>
    <property type="match status" value="2"/>
</dbReference>
<dbReference type="EMBL" id="JAUOZS010000001">
    <property type="protein sequence ID" value="MDT8900460.1"/>
    <property type="molecule type" value="Genomic_DNA"/>
</dbReference>
<dbReference type="Proteomes" id="UP001254848">
    <property type="component" value="Unassembled WGS sequence"/>
</dbReference>
<comment type="cofactor">
    <cofactor evidence="1">
        <name>[4Fe-4S] cluster</name>
        <dbReference type="ChEBI" id="CHEBI:49883"/>
    </cofactor>
</comment>
<evidence type="ECO:0000256" key="3">
    <source>
        <dbReference type="ARBA" id="ARBA00022485"/>
    </source>
</evidence>
<dbReference type="SUPFAM" id="SSF54862">
    <property type="entry name" value="4Fe-4S ferredoxins"/>
    <property type="match status" value="1"/>
</dbReference>
<evidence type="ECO:0000256" key="4">
    <source>
        <dbReference type="ARBA" id="ARBA00022723"/>
    </source>
</evidence>
<organism evidence="8 9">
    <name type="scientific">Anaeroselena agilis</name>
    <dbReference type="NCBI Taxonomy" id="3063788"/>
    <lineage>
        <taxon>Bacteria</taxon>
        <taxon>Bacillati</taxon>
        <taxon>Bacillota</taxon>
        <taxon>Negativicutes</taxon>
        <taxon>Acetonemataceae</taxon>
        <taxon>Anaeroselena</taxon>
    </lineage>
</organism>
<evidence type="ECO:0000313" key="9">
    <source>
        <dbReference type="Proteomes" id="UP001254848"/>
    </source>
</evidence>
<dbReference type="PROSITE" id="PS00198">
    <property type="entry name" value="4FE4S_FER_1"/>
    <property type="match status" value="1"/>
</dbReference>
<dbReference type="InterPro" id="IPR017900">
    <property type="entry name" value="4Fe4S_Fe_S_CS"/>
</dbReference>
<keyword evidence="4" id="KW-0479">Metal-binding</keyword>
<evidence type="ECO:0000256" key="1">
    <source>
        <dbReference type="ARBA" id="ARBA00001966"/>
    </source>
</evidence>
<comment type="function">
    <text evidence="2">Ferredoxins are iron-sulfur proteins that transfer electrons in a wide variety of metabolic reactions.</text>
</comment>
<evidence type="ECO:0000256" key="5">
    <source>
        <dbReference type="ARBA" id="ARBA00023004"/>
    </source>
</evidence>
<keyword evidence="6" id="KW-0411">Iron-sulfur</keyword>
<dbReference type="RefSeq" id="WP_413779005.1">
    <property type="nucleotide sequence ID" value="NZ_JAUOZS010000001.1"/>
</dbReference>
<accession>A0ABU3NVP1</accession>
<evidence type="ECO:0000256" key="6">
    <source>
        <dbReference type="ARBA" id="ARBA00023014"/>
    </source>
</evidence>
<dbReference type="PANTHER" id="PTHR24960:SF79">
    <property type="entry name" value="PHOTOSYSTEM I IRON-SULFUR CENTER"/>
    <property type="match status" value="1"/>
</dbReference>
<dbReference type="PANTHER" id="PTHR24960">
    <property type="entry name" value="PHOTOSYSTEM I IRON-SULFUR CENTER-RELATED"/>
    <property type="match status" value="1"/>
</dbReference>
<dbReference type="InterPro" id="IPR017896">
    <property type="entry name" value="4Fe4S_Fe-S-bd"/>
</dbReference>